<dbReference type="EMBL" id="BQNB010009564">
    <property type="protein sequence ID" value="GJS65248.1"/>
    <property type="molecule type" value="Genomic_DNA"/>
</dbReference>
<sequence length="426" mass="47961">MAPMRKATKNTEVRPVTATPPPVTATPPPVTDPTTTTSVTSAQLQAMIDEDMSVEYRPDYSSVVHRSQRTMQEAIELATELMVRRDITLAERRQKQEEATSETTAQLKNKNKGTMVAVLARAYAVGVEGKTQTKQCCGSKKKQPADVPIVKIFRSIPRGLAQALHLTDKWNFNRLIVMAAAPVYRPSSSTMRELQFYSSRRMLVFHQLRVRDRDISKTASELDMGHYEFQFMPFCLTNAPAVVYGPHETNIIGIAEKGGSKITNPLAKPIVTNVSLKRMVKFEWGKTRSSVPVINSRSCRSAPILALPDATSGDFYRYTRCFKEGFGAVLMQREISSVRYEDLEALSVWYQIADIRYHPSEGKGVADALNLKHGNREHQDMRMLDVCWIENAKYPEQLDREVGTRTDGTLCLIWRVGYLVMAFCGL</sequence>
<reference evidence="2" key="1">
    <citation type="journal article" date="2022" name="Int. J. Mol. Sci.">
        <title>Draft Genome of Tanacetum Coccineum: Genomic Comparison of Closely Related Tanacetum-Family Plants.</title>
        <authorList>
            <person name="Yamashiro T."/>
            <person name="Shiraishi A."/>
            <person name="Nakayama K."/>
            <person name="Satake H."/>
        </authorList>
    </citation>
    <scope>NUCLEOTIDE SEQUENCE</scope>
</reference>
<accession>A0ABQ4XIU3</accession>
<gene>
    <name evidence="2" type="ORF">Tco_0679812</name>
</gene>
<dbReference type="InterPro" id="IPR043502">
    <property type="entry name" value="DNA/RNA_pol_sf"/>
</dbReference>
<reference evidence="2" key="2">
    <citation type="submission" date="2022-01" db="EMBL/GenBank/DDBJ databases">
        <authorList>
            <person name="Yamashiro T."/>
            <person name="Shiraishi A."/>
            <person name="Satake H."/>
            <person name="Nakayama K."/>
        </authorList>
    </citation>
    <scope>NUCLEOTIDE SEQUENCE</scope>
</reference>
<proteinExistence type="predicted"/>
<comment type="caution">
    <text evidence="2">The sequence shown here is derived from an EMBL/GenBank/DDBJ whole genome shotgun (WGS) entry which is preliminary data.</text>
</comment>
<organism evidence="2 3">
    <name type="scientific">Tanacetum coccineum</name>
    <dbReference type="NCBI Taxonomy" id="301880"/>
    <lineage>
        <taxon>Eukaryota</taxon>
        <taxon>Viridiplantae</taxon>
        <taxon>Streptophyta</taxon>
        <taxon>Embryophyta</taxon>
        <taxon>Tracheophyta</taxon>
        <taxon>Spermatophyta</taxon>
        <taxon>Magnoliopsida</taxon>
        <taxon>eudicotyledons</taxon>
        <taxon>Gunneridae</taxon>
        <taxon>Pentapetalae</taxon>
        <taxon>asterids</taxon>
        <taxon>campanulids</taxon>
        <taxon>Asterales</taxon>
        <taxon>Asteraceae</taxon>
        <taxon>Asteroideae</taxon>
        <taxon>Anthemideae</taxon>
        <taxon>Anthemidinae</taxon>
        <taxon>Tanacetum</taxon>
    </lineage>
</organism>
<feature type="region of interest" description="Disordered" evidence="1">
    <location>
        <begin position="1"/>
        <end position="36"/>
    </location>
</feature>
<dbReference type="SUPFAM" id="SSF56672">
    <property type="entry name" value="DNA/RNA polymerases"/>
    <property type="match status" value="1"/>
</dbReference>
<protein>
    <submittedName>
        <fullName evidence="2">Uncharacterized protein</fullName>
    </submittedName>
</protein>
<name>A0ABQ4XIU3_9ASTR</name>
<dbReference type="Proteomes" id="UP001151760">
    <property type="component" value="Unassembled WGS sequence"/>
</dbReference>
<evidence type="ECO:0000313" key="3">
    <source>
        <dbReference type="Proteomes" id="UP001151760"/>
    </source>
</evidence>
<feature type="compositionally biased region" description="Pro residues" evidence="1">
    <location>
        <begin position="18"/>
        <end position="31"/>
    </location>
</feature>
<evidence type="ECO:0000313" key="2">
    <source>
        <dbReference type="EMBL" id="GJS65248.1"/>
    </source>
</evidence>
<evidence type="ECO:0000256" key="1">
    <source>
        <dbReference type="SAM" id="MobiDB-lite"/>
    </source>
</evidence>
<keyword evidence="3" id="KW-1185">Reference proteome</keyword>
<dbReference type="Gene3D" id="3.10.10.10">
    <property type="entry name" value="HIV Type 1 Reverse Transcriptase, subunit A, domain 1"/>
    <property type="match status" value="1"/>
</dbReference>